<evidence type="ECO:0000313" key="3">
    <source>
        <dbReference type="Proteomes" id="UP000050794"/>
    </source>
</evidence>
<dbReference type="EMBL" id="UYWY01023201">
    <property type="protein sequence ID" value="VDM47249.1"/>
    <property type="molecule type" value="Genomic_DNA"/>
</dbReference>
<dbReference type="AlphaFoldDB" id="A0A183V5A8"/>
<evidence type="ECO:0000256" key="1">
    <source>
        <dbReference type="SAM" id="MobiDB-lite"/>
    </source>
</evidence>
<name>A0A183V5A8_TOXCA</name>
<dbReference type="WBParaSite" id="TCNE_0001592901-mRNA-1">
    <property type="protein sequence ID" value="TCNE_0001592901-mRNA-1"/>
    <property type="gene ID" value="TCNE_0001592901"/>
</dbReference>
<organism evidence="3 4">
    <name type="scientific">Toxocara canis</name>
    <name type="common">Canine roundworm</name>
    <dbReference type="NCBI Taxonomy" id="6265"/>
    <lineage>
        <taxon>Eukaryota</taxon>
        <taxon>Metazoa</taxon>
        <taxon>Ecdysozoa</taxon>
        <taxon>Nematoda</taxon>
        <taxon>Chromadorea</taxon>
        <taxon>Rhabditida</taxon>
        <taxon>Spirurina</taxon>
        <taxon>Ascaridomorpha</taxon>
        <taxon>Ascaridoidea</taxon>
        <taxon>Toxocaridae</taxon>
        <taxon>Toxocara</taxon>
    </lineage>
</organism>
<accession>A0A183V5A8</accession>
<feature type="region of interest" description="Disordered" evidence="1">
    <location>
        <begin position="97"/>
        <end position="137"/>
    </location>
</feature>
<evidence type="ECO:0000313" key="4">
    <source>
        <dbReference type="WBParaSite" id="TCNE_0001592901-mRNA-1"/>
    </source>
</evidence>
<sequence length="215" mass="23503">MTSAILLLRPNIKVPIITSSISVADTAASLSPLKIDTTISQAAITVTVITSDFPVTVIIAVIAVGGKGVNTESVGSKAISTGASPFSVSPGEGTPVTSAVVGFPSKDSGAEAARGSRGSRSGGRRKKKKREQMPEGFEQWADEDQKYYLDVSALLRDAKATRRQCSLKREHPNRWHMFRMRSRNHPTYPIEMEAYYRSKDIFKPIDKSDQLDLEF</sequence>
<keyword evidence="3" id="KW-1185">Reference proteome</keyword>
<gene>
    <name evidence="2" type="ORF">TCNE_LOCUS15928</name>
</gene>
<reference evidence="2 3" key="2">
    <citation type="submission" date="2018-11" db="EMBL/GenBank/DDBJ databases">
        <authorList>
            <consortium name="Pathogen Informatics"/>
        </authorList>
    </citation>
    <scope>NUCLEOTIDE SEQUENCE [LARGE SCALE GENOMIC DNA]</scope>
</reference>
<protein>
    <submittedName>
        <fullName evidence="4">Btz domain-containing protein</fullName>
    </submittedName>
</protein>
<dbReference type="Proteomes" id="UP000050794">
    <property type="component" value="Unassembled WGS sequence"/>
</dbReference>
<reference evidence="4" key="1">
    <citation type="submission" date="2016-06" db="UniProtKB">
        <authorList>
            <consortium name="WormBaseParasite"/>
        </authorList>
    </citation>
    <scope>IDENTIFICATION</scope>
</reference>
<evidence type="ECO:0000313" key="2">
    <source>
        <dbReference type="EMBL" id="VDM47249.1"/>
    </source>
</evidence>
<proteinExistence type="predicted"/>